<dbReference type="RefSeq" id="WP_270897814.1">
    <property type="nucleotide sequence ID" value="NZ_JBHSPF010000024.1"/>
</dbReference>
<evidence type="ECO:0000256" key="2">
    <source>
        <dbReference type="PROSITE-ProRule" id="PRU10007"/>
    </source>
</evidence>
<keyword evidence="1 3" id="KW-0560">Oxidoreductase</keyword>
<dbReference type="Gene3D" id="3.40.605.10">
    <property type="entry name" value="Aldehyde Dehydrogenase, Chain A, domain 1"/>
    <property type="match status" value="1"/>
</dbReference>
<sequence>MAESVAQSKLIKKEYNLFINGEYVEHSSGEYFETHNPATGEVLANVAKASKEDADRAVKAARQAFDHGKWPRMTAARRARVLNKIADVMRSRFRELVEAEVLNSGKTVAAAEGQITQAIEDFEFYAGAISTFGGRTNPMPNGFFNYTQKEPVGVCAQIIPWNYPLMMAAWKVAPALAAGCTIVLKPASYTPITAYMLADICQEAGVPPGVLNVVTGSGSEIGPFLIEHPEVDKVAFTGETETGKDIMARASDTLKRVTLELGGKSPSIICDDCDLEAAVDGSLFGIFYNSGQSCEARSRIFVHENIYDEFMERFIEKTKRVKVGNPFNKETHMGALISKSHEETVDSYVKLAKEEGGEVLYGGKRPDGPEFENGYWYMPTIIGNVTNDMKVAQEEIFGPVVVVMKFHDEKEVLERANDTIFGLGSAVWTKDHGKAHRLASGLRAGIVMVNNPISAFPGTPFGGYKQSGFGRELSVETLDLYSETKSVVSYVGEKHLNILGVK</sequence>
<feature type="active site" evidence="2">
    <location>
        <position position="260"/>
    </location>
</feature>
<dbReference type="InterPro" id="IPR016161">
    <property type="entry name" value="Ald_DH/histidinol_DH"/>
</dbReference>
<feature type="domain" description="Aldehyde dehydrogenase" evidence="4">
    <location>
        <begin position="24"/>
        <end position="487"/>
    </location>
</feature>
<gene>
    <name evidence="5" type="ORF">ACFPTR_06505</name>
</gene>
<dbReference type="Gene3D" id="3.40.309.10">
    <property type="entry name" value="Aldehyde Dehydrogenase, Chain A, domain 2"/>
    <property type="match status" value="1"/>
</dbReference>
<proteinExistence type="inferred from homology"/>
<dbReference type="PANTHER" id="PTHR11699">
    <property type="entry name" value="ALDEHYDE DEHYDROGENASE-RELATED"/>
    <property type="match status" value="1"/>
</dbReference>
<evidence type="ECO:0000313" key="5">
    <source>
        <dbReference type="EMBL" id="MFC5628547.1"/>
    </source>
</evidence>
<dbReference type="InterPro" id="IPR029510">
    <property type="entry name" value="Ald_DH_CS_GLU"/>
</dbReference>
<dbReference type="PROSITE" id="PS00687">
    <property type="entry name" value="ALDEHYDE_DEHYDR_GLU"/>
    <property type="match status" value="1"/>
</dbReference>
<accession>A0ABW0U705</accession>
<keyword evidence="6" id="KW-1185">Reference proteome</keyword>
<reference evidence="6" key="1">
    <citation type="journal article" date="2019" name="Int. J. Syst. Evol. Microbiol.">
        <title>The Global Catalogue of Microorganisms (GCM) 10K type strain sequencing project: providing services to taxonomists for standard genome sequencing and annotation.</title>
        <authorList>
            <consortium name="The Broad Institute Genomics Platform"/>
            <consortium name="The Broad Institute Genome Sequencing Center for Infectious Disease"/>
            <person name="Wu L."/>
            <person name="Ma J."/>
        </authorList>
    </citation>
    <scope>NUCLEOTIDE SEQUENCE [LARGE SCALE GENOMIC DNA]</scope>
    <source>
        <strain evidence="6">CGMCC 1.15790</strain>
    </source>
</reference>
<evidence type="ECO:0000259" key="4">
    <source>
        <dbReference type="Pfam" id="PF00171"/>
    </source>
</evidence>
<dbReference type="EMBL" id="JBHSPF010000024">
    <property type="protein sequence ID" value="MFC5628547.1"/>
    <property type="molecule type" value="Genomic_DNA"/>
</dbReference>
<comment type="caution">
    <text evidence="5">The sequence shown here is derived from an EMBL/GenBank/DDBJ whole genome shotgun (WGS) entry which is preliminary data.</text>
</comment>
<dbReference type="Pfam" id="PF00171">
    <property type="entry name" value="Aldedh"/>
    <property type="match status" value="1"/>
</dbReference>
<dbReference type="InterPro" id="IPR016162">
    <property type="entry name" value="Ald_DH_N"/>
</dbReference>
<name>A0ABW0U705_9BACI</name>
<evidence type="ECO:0000256" key="3">
    <source>
        <dbReference type="RuleBase" id="RU003345"/>
    </source>
</evidence>
<evidence type="ECO:0000313" key="6">
    <source>
        <dbReference type="Proteomes" id="UP001596143"/>
    </source>
</evidence>
<dbReference type="SUPFAM" id="SSF53720">
    <property type="entry name" value="ALDH-like"/>
    <property type="match status" value="1"/>
</dbReference>
<dbReference type="InterPro" id="IPR016163">
    <property type="entry name" value="Ald_DH_C"/>
</dbReference>
<evidence type="ECO:0000256" key="1">
    <source>
        <dbReference type="ARBA" id="ARBA00023002"/>
    </source>
</evidence>
<comment type="similarity">
    <text evidence="3">Belongs to the aldehyde dehydrogenase family.</text>
</comment>
<organism evidence="5 6">
    <name type="scientific">Aliibacillus thermotolerans</name>
    <dbReference type="NCBI Taxonomy" id="1834418"/>
    <lineage>
        <taxon>Bacteria</taxon>
        <taxon>Bacillati</taxon>
        <taxon>Bacillota</taxon>
        <taxon>Bacilli</taxon>
        <taxon>Bacillales</taxon>
        <taxon>Bacillaceae</taxon>
        <taxon>Aliibacillus</taxon>
    </lineage>
</organism>
<dbReference type="Proteomes" id="UP001596143">
    <property type="component" value="Unassembled WGS sequence"/>
</dbReference>
<protein>
    <submittedName>
        <fullName evidence="5">Aldehyde dehydrogenase family protein</fullName>
    </submittedName>
</protein>
<dbReference type="InterPro" id="IPR015590">
    <property type="entry name" value="Aldehyde_DH_dom"/>
</dbReference>